<dbReference type="PANTHER" id="PTHR43744:SF2">
    <property type="entry name" value="ARABINOOLIGOSACCHARIDES TRANSPORT SYSTEM PERMEASE PROTEIN ARAQ"/>
    <property type="match status" value="1"/>
</dbReference>
<evidence type="ECO:0000256" key="1">
    <source>
        <dbReference type="ARBA" id="ARBA00004651"/>
    </source>
</evidence>
<evidence type="ECO:0000256" key="6">
    <source>
        <dbReference type="ARBA" id="ARBA00023136"/>
    </source>
</evidence>
<keyword evidence="4 7" id="KW-0812">Transmembrane</keyword>
<dbReference type="GO" id="GO:0055085">
    <property type="term" value="P:transmembrane transport"/>
    <property type="evidence" value="ECO:0007669"/>
    <property type="project" value="InterPro"/>
</dbReference>
<dbReference type="CDD" id="cd06261">
    <property type="entry name" value="TM_PBP2"/>
    <property type="match status" value="1"/>
</dbReference>
<dbReference type="GO" id="GO:0005886">
    <property type="term" value="C:plasma membrane"/>
    <property type="evidence" value="ECO:0007669"/>
    <property type="project" value="UniProtKB-SubCell"/>
</dbReference>
<accession>A0A174F1N6</accession>
<name>A0A174F1N6_9FIRM</name>
<dbReference type="AlphaFoldDB" id="A0A174F1N6"/>
<feature type="transmembrane region" description="Helical" evidence="7">
    <location>
        <begin position="12"/>
        <end position="31"/>
    </location>
</feature>
<dbReference type="PANTHER" id="PTHR43744">
    <property type="entry name" value="ABC TRANSPORTER PERMEASE PROTEIN MG189-RELATED-RELATED"/>
    <property type="match status" value="1"/>
</dbReference>
<sequence>MFKKIKWKRVIMYFLLILLVIVCFFPFYVMIINATRSNTEIVKGFGIVPGNFLIENYKSMVAKYDVIASFCNSVFVAVFATGLSLYFSAFTAFGFFNYQFKGKNILFIILLATMMIPSQVSIIGFYELNRKLKLLNSFVPLIIPGIASAGSVFFIRQYTESALSTSLLEAARIDGCGEFKIFHKIALPIMMPSIATMGIFSFVGNWNNYITPLILLNKPEKFTLPLAIASLAGTTYKPDLGAQYLAVCISIVPIMVAFFCCSNFIIGGLSTGAVKE</sequence>
<proteinExistence type="inferred from homology"/>
<evidence type="ECO:0000259" key="8">
    <source>
        <dbReference type="PROSITE" id="PS50928"/>
    </source>
</evidence>
<dbReference type="RefSeq" id="WP_055655952.1">
    <property type="nucleotide sequence ID" value="NZ_CABIXC010000006.1"/>
</dbReference>
<evidence type="ECO:0000256" key="5">
    <source>
        <dbReference type="ARBA" id="ARBA00022989"/>
    </source>
</evidence>
<organism evidence="9 10">
    <name type="scientific">Hungatella hathewayi</name>
    <dbReference type="NCBI Taxonomy" id="154046"/>
    <lineage>
        <taxon>Bacteria</taxon>
        <taxon>Bacillati</taxon>
        <taxon>Bacillota</taxon>
        <taxon>Clostridia</taxon>
        <taxon>Lachnospirales</taxon>
        <taxon>Lachnospiraceae</taxon>
        <taxon>Hungatella</taxon>
    </lineage>
</organism>
<keyword evidence="2 7" id="KW-0813">Transport</keyword>
<reference evidence="9 10" key="1">
    <citation type="submission" date="2015-09" db="EMBL/GenBank/DDBJ databases">
        <authorList>
            <consortium name="Pathogen Informatics"/>
        </authorList>
    </citation>
    <scope>NUCLEOTIDE SEQUENCE [LARGE SCALE GENOMIC DNA]</scope>
    <source>
        <strain evidence="9 10">2789STDY5608850</strain>
    </source>
</reference>
<comment type="subcellular location">
    <subcellularLocation>
        <location evidence="1 7">Cell membrane</location>
        <topology evidence="1 7">Multi-pass membrane protein</topology>
    </subcellularLocation>
</comment>
<feature type="transmembrane region" description="Helical" evidence="7">
    <location>
        <begin position="105"/>
        <end position="126"/>
    </location>
</feature>
<dbReference type="EMBL" id="CYZE01000006">
    <property type="protein sequence ID" value="CUO42838.1"/>
    <property type="molecule type" value="Genomic_DNA"/>
</dbReference>
<evidence type="ECO:0000256" key="7">
    <source>
        <dbReference type="RuleBase" id="RU363032"/>
    </source>
</evidence>
<evidence type="ECO:0000256" key="3">
    <source>
        <dbReference type="ARBA" id="ARBA00022475"/>
    </source>
</evidence>
<comment type="similarity">
    <text evidence="7">Belongs to the binding-protein-dependent transport system permease family.</text>
</comment>
<evidence type="ECO:0000256" key="4">
    <source>
        <dbReference type="ARBA" id="ARBA00022692"/>
    </source>
</evidence>
<gene>
    <name evidence="9" type="primary">ycjP_48</name>
    <name evidence="9" type="ORF">ERS852407_02788</name>
</gene>
<protein>
    <submittedName>
        <fullName evidence="9">Carbohydrate ABC transporter membrane protein 2</fullName>
    </submittedName>
</protein>
<dbReference type="Proteomes" id="UP000095651">
    <property type="component" value="Unassembled WGS sequence"/>
</dbReference>
<keyword evidence="5 7" id="KW-1133">Transmembrane helix</keyword>
<dbReference type="InterPro" id="IPR035906">
    <property type="entry name" value="MetI-like_sf"/>
</dbReference>
<feature type="transmembrane region" description="Helical" evidence="7">
    <location>
        <begin position="66"/>
        <end position="93"/>
    </location>
</feature>
<dbReference type="InterPro" id="IPR000515">
    <property type="entry name" value="MetI-like"/>
</dbReference>
<evidence type="ECO:0000313" key="9">
    <source>
        <dbReference type="EMBL" id="CUO42838.1"/>
    </source>
</evidence>
<dbReference type="Pfam" id="PF00528">
    <property type="entry name" value="BPD_transp_1"/>
    <property type="match status" value="1"/>
</dbReference>
<dbReference type="SUPFAM" id="SSF161098">
    <property type="entry name" value="MetI-like"/>
    <property type="match status" value="1"/>
</dbReference>
<feature type="transmembrane region" description="Helical" evidence="7">
    <location>
        <begin position="185"/>
        <end position="203"/>
    </location>
</feature>
<keyword evidence="6 7" id="KW-0472">Membrane</keyword>
<feature type="transmembrane region" description="Helical" evidence="7">
    <location>
        <begin position="244"/>
        <end position="266"/>
    </location>
</feature>
<keyword evidence="3" id="KW-1003">Cell membrane</keyword>
<feature type="transmembrane region" description="Helical" evidence="7">
    <location>
        <begin position="138"/>
        <end position="155"/>
    </location>
</feature>
<evidence type="ECO:0000256" key="2">
    <source>
        <dbReference type="ARBA" id="ARBA00022448"/>
    </source>
</evidence>
<dbReference type="PROSITE" id="PS50928">
    <property type="entry name" value="ABC_TM1"/>
    <property type="match status" value="1"/>
</dbReference>
<feature type="domain" description="ABC transmembrane type-1" evidence="8">
    <location>
        <begin position="70"/>
        <end position="260"/>
    </location>
</feature>
<dbReference type="Gene3D" id="1.10.3720.10">
    <property type="entry name" value="MetI-like"/>
    <property type="match status" value="1"/>
</dbReference>
<evidence type="ECO:0000313" key="10">
    <source>
        <dbReference type="Proteomes" id="UP000095651"/>
    </source>
</evidence>